<dbReference type="Gene3D" id="3.90.870.10">
    <property type="entry name" value="DHBP synthase"/>
    <property type="match status" value="1"/>
</dbReference>
<comment type="function">
    <text evidence="3 14">Catalyzes the conversion of D-ribulose 5-phosphate to formate and 3,4-dihydroxy-2-butanone 4-phosphate.</text>
</comment>
<dbReference type="PATRIC" id="fig|1231190.3.peg.3296"/>
<evidence type="ECO:0000256" key="9">
    <source>
        <dbReference type="ARBA" id="ARBA00022619"/>
    </source>
</evidence>
<evidence type="ECO:0000256" key="8">
    <source>
        <dbReference type="ARBA" id="ARBA00018836"/>
    </source>
</evidence>
<keyword evidence="11 14" id="KW-0460">Magnesium</keyword>
<comment type="pathway">
    <text evidence="4 14">Cofactor biosynthesis; riboflavin biosynthesis; 2-hydroxy-3-oxobutyl phosphate from D-ribulose 5-phosphate: step 1/1.</text>
</comment>
<evidence type="ECO:0000256" key="7">
    <source>
        <dbReference type="ARBA" id="ARBA00012153"/>
    </source>
</evidence>
<evidence type="ECO:0000259" key="15">
    <source>
        <dbReference type="Pfam" id="PF00925"/>
    </source>
</evidence>
<feature type="site" description="Essential for catalytic activity" evidence="14">
    <location>
        <position position="166"/>
    </location>
</feature>
<evidence type="ECO:0000256" key="10">
    <source>
        <dbReference type="ARBA" id="ARBA00022723"/>
    </source>
</evidence>
<accession>K2NPR0</accession>
<gene>
    <name evidence="14" type="primary">ribB</name>
    <name evidence="16" type="ORF">NA8A_15926</name>
</gene>
<comment type="similarity">
    <text evidence="5">In the N-terminal section; belongs to the DHBP synthase family.</text>
</comment>
<dbReference type="eggNOG" id="COG0108">
    <property type="taxonomic scope" value="Bacteria"/>
</dbReference>
<dbReference type="InterPro" id="IPR032677">
    <property type="entry name" value="GTP_cyclohydro_II"/>
</dbReference>
<feature type="binding site" evidence="14">
    <location>
        <position position="30"/>
    </location>
    <ligand>
        <name>Mg(2+)</name>
        <dbReference type="ChEBI" id="CHEBI:18420"/>
        <label>2</label>
    </ligand>
</feature>
<dbReference type="GO" id="GO:0008686">
    <property type="term" value="F:3,4-dihydroxy-2-butanone-4-phosphate synthase activity"/>
    <property type="evidence" value="ECO:0007669"/>
    <property type="project" value="UniProtKB-UniRule"/>
</dbReference>
<dbReference type="GO" id="GO:0003935">
    <property type="term" value="F:GTP cyclohydrolase II activity"/>
    <property type="evidence" value="ECO:0007669"/>
    <property type="project" value="TreeGrafter"/>
</dbReference>
<evidence type="ECO:0000256" key="1">
    <source>
        <dbReference type="ARBA" id="ARBA00000141"/>
    </source>
</evidence>
<dbReference type="InterPro" id="IPR000422">
    <property type="entry name" value="DHBP_synthase_RibB"/>
</dbReference>
<dbReference type="GO" id="GO:0000287">
    <property type="term" value="F:magnesium ion binding"/>
    <property type="evidence" value="ECO:0007669"/>
    <property type="project" value="UniProtKB-UniRule"/>
</dbReference>
<keyword evidence="16" id="KW-0378">Hydrolase</keyword>
<evidence type="ECO:0000313" key="17">
    <source>
        <dbReference type="Proteomes" id="UP000007374"/>
    </source>
</evidence>
<dbReference type="HAMAP" id="MF_00180">
    <property type="entry name" value="RibB"/>
    <property type="match status" value="1"/>
</dbReference>
<comment type="similarity">
    <text evidence="14">Belongs to the DHBP synthase family.</text>
</comment>
<evidence type="ECO:0000256" key="4">
    <source>
        <dbReference type="ARBA" id="ARBA00004904"/>
    </source>
</evidence>
<evidence type="ECO:0000256" key="12">
    <source>
        <dbReference type="ARBA" id="ARBA00023211"/>
    </source>
</evidence>
<proteinExistence type="inferred from homology"/>
<sequence>MPYDQKKVVEALRAFERGEIVVVMDDDGRENEGDLIVAAVHCTAEKMAFIVRHTSGIVCAPMPREEARRLNLAPMVAENDAPHSTAFTVTVDFKHGTTTGISADDRTLTVRNLANPNVGPSDFVRPGHIFPLVAREGGVLMRSGHTEAAVDLCKLAGLPPIGVICELVNDDGTVMRGPQVSDFAQKNGLKQVSVADLIAYRQRQETLVERVASFDVETVCGPAKAYAYKLPWEAMQHLAIVFGDIRDGSEIPVRLHTEDVVSDVFGKEARLREAMDRMTGLGRGVLVYLREGSIGVAHQDRRRTAGEGREEHEEALRRESEWREIGLGAQILKDLGISSIRLMASRERHYVGLEGFGIAIASTDIV</sequence>
<evidence type="ECO:0000256" key="11">
    <source>
        <dbReference type="ARBA" id="ARBA00022842"/>
    </source>
</evidence>
<evidence type="ECO:0000256" key="5">
    <source>
        <dbReference type="ARBA" id="ARBA00005520"/>
    </source>
</evidence>
<feature type="binding site" evidence="14">
    <location>
        <position position="30"/>
    </location>
    <ligand>
        <name>Mg(2+)</name>
        <dbReference type="ChEBI" id="CHEBI:18420"/>
        <label>1</label>
    </ligand>
</feature>
<keyword evidence="10 14" id="KW-0479">Metal-binding</keyword>
<feature type="binding site" evidence="14">
    <location>
        <position position="34"/>
    </location>
    <ligand>
        <name>D-ribulose 5-phosphate</name>
        <dbReference type="ChEBI" id="CHEBI:58121"/>
    </ligand>
</feature>
<dbReference type="NCBIfam" id="TIGR00506">
    <property type="entry name" value="ribB"/>
    <property type="match status" value="1"/>
</dbReference>
<evidence type="ECO:0000313" key="16">
    <source>
        <dbReference type="EMBL" id="EKF41355.1"/>
    </source>
</evidence>
<keyword evidence="12 14" id="KW-0464">Manganese</keyword>
<evidence type="ECO:0000256" key="14">
    <source>
        <dbReference type="HAMAP-Rule" id="MF_00180"/>
    </source>
</evidence>
<evidence type="ECO:0000256" key="6">
    <source>
        <dbReference type="ARBA" id="ARBA00008976"/>
    </source>
</evidence>
<comment type="similarity">
    <text evidence="6">In the C-terminal section; belongs to the GTP cyclohydrolase II family.</text>
</comment>
<keyword evidence="13 14" id="KW-0456">Lyase</keyword>
<protein>
    <recommendedName>
        <fullName evidence="8 14">3,4-dihydroxy-2-butanone 4-phosphate synthase</fullName>
        <shortName evidence="14">DHBP synthase</shortName>
        <ecNumber evidence="7 14">4.1.99.12</ecNumber>
    </recommendedName>
</protein>
<comment type="cofactor">
    <cofactor evidence="2">
        <name>Mn(2+)</name>
        <dbReference type="ChEBI" id="CHEBI:29035"/>
    </cofactor>
</comment>
<comment type="caution">
    <text evidence="16">The sequence shown here is derived from an EMBL/GenBank/DDBJ whole genome shotgun (WGS) entry which is preliminary data.</text>
</comment>
<feature type="binding site" evidence="14">
    <location>
        <position position="145"/>
    </location>
    <ligand>
        <name>Mg(2+)</name>
        <dbReference type="ChEBI" id="CHEBI:18420"/>
        <label>2</label>
    </ligand>
</feature>
<keyword evidence="9 14" id="KW-0686">Riboflavin biosynthesis</keyword>
<dbReference type="PIRSF" id="PIRSF001259">
    <property type="entry name" value="RibA"/>
    <property type="match status" value="1"/>
</dbReference>
<feature type="domain" description="GTP cyclohydrolase II" evidence="15">
    <location>
        <begin position="209"/>
        <end position="361"/>
    </location>
</feature>
<dbReference type="InterPro" id="IPR036144">
    <property type="entry name" value="RibA-like_sf"/>
</dbReference>
<dbReference type="AlphaFoldDB" id="K2NPR0"/>
<reference evidence="16 17" key="1">
    <citation type="journal article" date="2012" name="J. Bacteriol.">
        <title>Genome Sequence of Nitratireductor indicus Type Strain C115.</title>
        <authorList>
            <person name="Lai Q."/>
            <person name="Li G."/>
            <person name="Yu Z."/>
            <person name="Shao Z."/>
        </authorList>
    </citation>
    <scope>NUCLEOTIDE SEQUENCE [LARGE SCALE GENOMIC DNA]</scope>
    <source>
        <strain evidence="16 17">C115</strain>
    </source>
</reference>
<dbReference type="GO" id="GO:0005829">
    <property type="term" value="C:cytosol"/>
    <property type="evidence" value="ECO:0007669"/>
    <property type="project" value="TreeGrafter"/>
</dbReference>
<dbReference type="GO" id="GO:0009231">
    <property type="term" value="P:riboflavin biosynthetic process"/>
    <property type="evidence" value="ECO:0007669"/>
    <property type="project" value="UniProtKB-UniRule"/>
</dbReference>
<dbReference type="Proteomes" id="UP000007374">
    <property type="component" value="Unassembled WGS sequence"/>
</dbReference>
<dbReference type="STRING" id="721133.SAMN05216176_111123"/>
<feature type="site" description="Essential for catalytic activity" evidence="14">
    <location>
        <position position="128"/>
    </location>
</feature>
<dbReference type="InterPro" id="IPR017945">
    <property type="entry name" value="DHBP_synth_RibB-like_a/b_dom"/>
</dbReference>
<dbReference type="PANTHER" id="PTHR21327:SF18">
    <property type="entry name" value="3,4-DIHYDROXY-2-BUTANONE 4-PHOSPHATE SYNTHASE"/>
    <property type="match status" value="1"/>
</dbReference>
<dbReference type="SUPFAM" id="SSF142695">
    <property type="entry name" value="RibA-like"/>
    <property type="match status" value="1"/>
</dbReference>
<name>K2NPR0_9HYPH</name>
<keyword evidence="17" id="KW-1185">Reference proteome</keyword>
<feature type="binding site" evidence="14">
    <location>
        <begin position="142"/>
        <end position="146"/>
    </location>
    <ligand>
        <name>D-ribulose 5-phosphate</name>
        <dbReference type="ChEBI" id="CHEBI:58121"/>
    </ligand>
</feature>
<comment type="catalytic activity">
    <reaction evidence="1 14">
        <text>D-ribulose 5-phosphate = (2S)-2-hydroxy-3-oxobutyl phosphate + formate + H(+)</text>
        <dbReference type="Rhea" id="RHEA:18457"/>
        <dbReference type="ChEBI" id="CHEBI:15378"/>
        <dbReference type="ChEBI" id="CHEBI:15740"/>
        <dbReference type="ChEBI" id="CHEBI:58121"/>
        <dbReference type="ChEBI" id="CHEBI:58830"/>
        <dbReference type="EC" id="4.1.99.12"/>
    </reaction>
</comment>
<evidence type="ECO:0000256" key="2">
    <source>
        <dbReference type="ARBA" id="ARBA00001936"/>
    </source>
</evidence>
<dbReference type="GO" id="GO:0030145">
    <property type="term" value="F:manganese ion binding"/>
    <property type="evidence" value="ECO:0007669"/>
    <property type="project" value="UniProtKB-UniRule"/>
</dbReference>
<evidence type="ECO:0000256" key="3">
    <source>
        <dbReference type="ARBA" id="ARBA00002284"/>
    </source>
</evidence>
<dbReference type="Gene3D" id="3.40.50.10990">
    <property type="entry name" value="GTP cyclohydrolase II"/>
    <property type="match status" value="1"/>
</dbReference>
<comment type="cofactor">
    <cofactor evidence="14">
        <name>Mg(2+)</name>
        <dbReference type="ChEBI" id="CHEBI:18420"/>
    </cofactor>
    <cofactor evidence="14">
        <name>Mn(2+)</name>
        <dbReference type="ChEBI" id="CHEBI:29035"/>
    </cofactor>
    <text evidence="14">Binds 2 divalent metal cations per subunit. Magnesium or manganese.</text>
</comment>
<dbReference type="Pfam" id="PF00925">
    <property type="entry name" value="GTP_cyclohydro2"/>
    <property type="match status" value="1"/>
</dbReference>
<dbReference type="FunFam" id="3.90.870.10:FF:000001">
    <property type="entry name" value="Riboflavin biosynthesis protein RibBA"/>
    <property type="match status" value="1"/>
</dbReference>
<dbReference type="UniPathway" id="UPA00275">
    <property type="reaction ID" value="UER00399"/>
</dbReference>
<dbReference type="RefSeq" id="WP_009451371.1">
    <property type="nucleotide sequence ID" value="NZ_AMSI01000011.1"/>
</dbReference>
<dbReference type="OrthoDB" id="9793111at2"/>
<comment type="subunit">
    <text evidence="14">Homodimer.</text>
</comment>
<organism evidence="16 17">
    <name type="scientific">Nitratireductor indicus C115</name>
    <dbReference type="NCBI Taxonomy" id="1231190"/>
    <lineage>
        <taxon>Bacteria</taxon>
        <taxon>Pseudomonadati</taxon>
        <taxon>Pseudomonadota</taxon>
        <taxon>Alphaproteobacteria</taxon>
        <taxon>Hyphomicrobiales</taxon>
        <taxon>Phyllobacteriaceae</taxon>
        <taxon>Nitratireductor</taxon>
    </lineage>
</organism>
<dbReference type="SUPFAM" id="SSF55821">
    <property type="entry name" value="YrdC/RibB"/>
    <property type="match status" value="1"/>
</dbReference>
<feature type="binding site" evidence="14">
    <location>
        <begin position="29"/>
        <end position="30"/>
    </location>
    <ligand>
        <name>D-ribulose 5-phosphate</name>
        <dbReference type="ChEBI" id="CHEBI:58121"/>
    </ligand>
</feature>
<dbReference type="eggNOG" id="COG0807">
    <property type="taxonomic scope" value="Bacteria"/>
</dbReference>
<dbReference type="PANTHER" id="PTHR21327">
    <property type="entry name" value="GTP CYCLOHYDROLASE II-RELATED"/>
    <property type="match status" value="1"/>
</dbReference>
<dbReference type="Pfam" id="PF00926">
    <property type="entry name" value="DHBP_synthase"/>
    <property type="match status" value="1"/>
</dbReference>
<dbReference type="EC" id="4.1.99.12" evidence="7 14"/>
<evidence type="ECO:0000256" key="13">
    <source>
        <dbReference type="ARBA" id="ARBA00023239"/>
    </source>
</evidence>
<dbReference type="EMBL" id="AMSI01000011">
    <property type="protein sequence ID" value="EKF41355.1"/>
    <property type="molecule type" value="Genomic_DNA"/>
</dbReference>